<keyword evidence="9" id="KW-0411">Iron-sulfur</keyword>
<dbReference type="PANTHER" id="PTHR43105:SF4">
    <property type="entry name" value="PROTEIN YDEP"/>
    <property type="match status" value="1"/>
</dbReference>
<dbReference type="Proteomes" id="UP001216390">
    <property type="component" value="Chromosome"/>
</dbReference>
<organism evidence="12 13">
    <name type="scientific">Iamia majanohamensis</name>
    <dbReference type="NCBI Taxonomy" id="467976"/>
    <lineage>
        <taxon>Bacteria</taxon>
        <taxon>Bacillati</taxon>
        <taxon>Actinomycetota</taxon>
        <taxon>Acidimicrobiia</taxon>
        <taxon>Acidimicrobiales</taxon>
        <taxon>Iamiaceae</taxon>
        <taxon>Iamia</taxon>
    </lineage>
</organism>
<evidence type="ECO:0000256" key="3">
    <source>
        <dbReference type="ARBA" id="ARBA00010312"/>
    </source>
</evidence>
<dbReference type="GO" id="GO:0016020">
    <property type="term" value="C:membrane"/>
    <property type="evidence" value="ECO:0007669"/>
    <property type="project" value="TreeGrafter"/>
</dbReference>
<evidence type="ECO:0000256" key="1">
    <source>
        <dbReference type="ARBA" id="ARBA00001942"/>
    </source>
</evidence>
<dbReference type="Pfam" id="PF00384">
    <property type="entry name" value="Molybdopterin"/>
    <property type="match status" value="1"/>
</dbReference>
<dbReference type="SUPFAM" id="SSF53706">
    <property type="entry name" value="Formate dehydrogenase/DMSO reductase, domains 1-3"/>
    <property type="match status" value="1"/>
</dbReference>
<evidence type="ECO:0000259" key="11">
    <source>
        <dbReference type="Pfam" id="PF01568"/>
    </source>
</evidence>
<dbReference type="Pfam" id="PF01568">
    <property type="entry name" value="Molydop_binding"/>
    <property type="match status" value="1"/>
</dbReference>
<feature type="domain" description="Molybdopterin oxidoreductase" evidence="10">
    <location>
        <begin position="122"/>
        <end position="421"/>
    </location>
</feature>
<dbReference type="SUPFAM" id="SSF50692">
    <property type="entry name" value="ADC-like"/>
    <property type="match status" value="1"/>
</dbReference>
<keyword evidence="8" id="KW-0408">Iron</keyword>
<dbReference type="RefSeq" id="WP_272735995.1">
    <property type="nucleotide sequence ID" value="NZ_CP116942.1"/>
</dbReference>
<keyword evidence="4" id="KW-0004">4Fe-4S</keyword>
<dbReference type="GO" id="GO:0051539">
    <property type="term" value="F:4 iron, 4 sulfur cluster binding"/>
    <property type="evidence" value="ECO:0007669"/>
    <property type="project" value="UniProtKB-KW"/>
</dbReference>
<dbReference type="InterPro" id="IPR041953">
    <property type="entry name" value="YdeP_MopB"/>
</dbReference>
<evidence type="ECO:0000256" key="9">
    <source>
        <dbReference type="ARBA" id="ARBA00023014"/>
    </source>
</evidence>
<dbReference type="GO" id="GO:0043546">
    <property type="term" value="F:molybdopterin cofactor binding"/>
    <property type="evidence" value="ECO:0007669"/>
    <property type="project" value="InterPro"/>
</dbReference>
<evidence type="ECO:0000256" key="5">
    <source>
        <dbReference type="ARBA" id="ARBA00022505"/>
    </source>
</evidence>
<dbReference type="InterPro" id="IPR006657">
    <property type="entry name" value="MoPterin_dinucl-bd_dom"/>
</dbReference>
<evidence type="ECO:0000256" key="7">
    <source>
        <dbReference type="ARBA" id="ARBA00023002"/>
    </source>
</evidence>
<keyword evidence="7" id="KW-0560">Oxidoreductase</keyword>
<dbReference type="NCBIfam" id="TIGR01701">
    <property type="entry name" value="Fdhalpha-like"/>
    <property type="match status" value="1"/>
</dbReference>
<evidence type="ECO:0000256" key="4">
    <source>
        <dbReference type="ARBA" id="ARBA00022485"/>
    </source>
</evidence>
<dbReference type="Gene3D" id="2.40.40.20">
    <property type="match status" value="1"/>
</dbReference>
<dbReference type="CDD" id="cd02787">
    <property type="entry name" value="MopB_CT_ydeP"/>
    <property type="match status" value="1"/>
</dbReference>
<dbReference type="InterPro" id="IPR009010">
    <property type="entry name" value="Asp_de-COase-like_dom_sf"/>
</dbReference>
<dbReference type="Gene3D" id="3.40.50.740">
    <property type="match status" value="1"/>
</dbReference>
<keyword evidence="5" id="KW-0500">Molybdenum</keyword>
<dbReference type="InterPro" id="IPR006656">
    <property type="entry name" value="Mopterin_OxRdtase"/>
</dbReference>
<dbReference type="KEGG" id="ima:PO878_18395"/>
<protein>
    <submittedName>
        <fullName evidence="12">FdhF/YdeP family oxidoreductase</fullName>
    </submittedName>
</protein>
<feature type="domain" description="Molybdopterin dinucleotide-binding" evidence="11">
    <location>
        <begin position="653"/>
        <end position="758"/>
    </location>
</feature>
<dbReference type="PANTHER" id="PTHR43105">
    <property type="entry name" value="RESPIRATORY NITRATE REDUCTASE"/>
    <property type="match status" value="1"/>
</dbReference>
<dbReference type="CDD" id="cd02767">
    <property type="entry name" value="MopB_ydeP"/>
    <property type="match status" value="1"/>
</dbReference>
<keyword evidence="13" id="KW-1185">Reference proteome</keyword>
<evidence type="ECO:0000313" key="12">
    <source>
        <dbReference type="EMBL" id="WCO66472.1"/>
    </source>
</evidence>
<proteinExistence type="inferred from homology"/>
<comment type="similarity">
    <text evidence="3">Belongs to the prokaryotic molybdopterin-containing oxidoreductase family.</text>
</comment>
<accession>A0AAF0BT86</accession>
<evidence type="ECO:0000256" key="2">
    <source>
        <dbReference type="ARBA" id="ARBA00001966"/>
    </source>
</evidence>
<gene>
    <name evidence="12" type="ORF">PO878_18395</name>
</gene>
<dbReference type="GO" id="GO:0008863">
    <property type="term" value="F:formate dehydrogenase (NAD+) activity"/>
    <property type="evidence" value="ECO:0007669"/>
    <property type="project" value="InterPro"/>
</dbReference>
<dbReference type="Gene3D" id="3.40.228.10">
    <property type="entry name" value="Dimethylsulfoxide Reductase, domain 2"/>
    <property type="match status" value="1"/>
</dbReference>
<dbReference type="GO" id="GO:0030151">
    <property type="term" value="F:molybdenum ion binding"/>
    <property type="evidence" value="ECO:0007669"/>
    <property type="project" value="InterPro"/>
</dbReference>
<dbReference type="EMBL" id="CP116942">
    <property type="protein sequence ID" value="WCO66472.1"/>
    <property type="molecule type" value="Genomic_DNA"/>
</dbReference>
<comment type="cofactor">
    <cofactor evidence="1">
        <name>Mo-bis(molybdopterin guanine dinucleotide)</name>
        <dbReference type="ChEBI" id="CHEBI:60539"/>
    </cofactor>
</comment>
<dbReference type="InterPro" id="IPR037951">
    <property type="entry name" value="MopB_CT_YdeP"/>
</dbReference>
<dbReference type="AlphaFoldDB" id="A0AAF0BT86"/>
<sequence length="766" mass="81918">MHKAAPAHDQGDEDLEVRQPDDHAAGVPAVLVSLRDSVRQMGVGRTVSSLRRLNQHDGFDCPGCAWPDPAPGHRSPAEFCENGAKAVAEEATRRTVGADFLARHPLSDLAGRSDHWLGQQGRLTTPAVRRPGSDRYEAVGWDEAYDVVAAELAALADPDEAIFYTSGRTSNEAAFAYQLLARAFGTNNLPDCSNMCHESSGAALNETIGVGKGTVLLDDVEDTDLIIIVGQNPGTNHPRMLTSLEKAKEGGARIVAVNPLPEAGLRRFKNPQRPSGVVGPGTDLADRLLQIRVNGDLALFQALGARLLAADEAAGGATAAEPVLDHDFIATHTDGFEDYAAHLAALDPDEVAAATGLTPGEIDGLVDEVVAADRIIVCWAMGLTQHRNSVATIREVVNFLLLRGNIGRQGAGACPVRGHSNVQGDRTMGIWEKMPDAFLDRLAEEFSFSPPRHHGHDTVASIRAMAAGEARAFVGMGGNIVAAGPDTEATAAALAGCRLTVQVSTKLNRSHTVPGEVGVILPCKGRTDLDVQAGGLQQVSVEDSMGEVHASRGHLEPPAPDLPSEVEVISQVARRLVADRAAVDWEGLQADYGRIRDHIGHVVPGFEDYDARVGDGFTLPNPARDSRTFRTETGRARFTVNDLTWVAVPEGHLLLQTLRSHDQYNTTIYGLDDRYRGIHQGRRVVFVHPADLSDLGRADGDVVDVVSVWDDGERRAPAFRLVAYPVARGTAAAYFPEANVLVPLESTAEVSGTPTSKSLVVRFEPT</sequence>
<reference evidence="12" key="1">
    <citation type="submission" date="2023-01" db="EMBL/GenBank/DDBJ databases">
        <title>The diversity of Class Acidimicrobiia in South China Sea sediment environments and the proposal of Iamia marina sp. nov., a novel species of the genus Iamia.</title>
        <authorList>
            <person name="He Y."/>
            <person name="Tian X."/>
        </authorList>
    </citation>
    <scope>NUCLEOTIDE SEQUENCE</scope>
    <source>
        <strain evidence="12">DSM 19957</strain>
    </source>
</reference>
<evidence type="ECO:0000259" key="10">
    <source>
        <dbReference type="Pfam" id="PF00384"/>
    </source>
</evidence>
<name>A0AAF0BT86_9ACTN</name>
<evidence type="ECO:0000256" key="6">
    <source>
        <dbReference type="ARBA" id="ARBA00022723"/>
    </source>
</evidence>
<comment type="cofactor">
    <cofactor evidence="2">
        <name>[4Fe-4S] cluster</name>
        <dbReference type="ChEBI" id="CHEBI:49883"/>
    </cofactor>
</comment>
<dbReference type="InterPro" id="IPR010046">
    <property type="entry name" value="Mopterin_OxRdtse_a_bac"/>
</dbReference>
<keyword evidence="6" id="KW-0479">Metal-binding</keyword>
<evidence type="ECO:0000313" key="13">
    <source>
        <dbReference type="Proteomes" id="UP001216390"/>
    </source>
</evidence>
<dbReference type="PIRSF" id="PIRSF000144">
    <property type="entry name" value="CbbBc"/>
    <property type="match status" value="1"/>
</dbReference>
<dbReference type="InterPro" id="IPR050123">
    <property type="entry name" value="Prok_molybdopt-oxidoreductase"/>
</dbReference>
<evidence type="ECO:0000256" key="8">
    <source>
        <dbReference type="ARBA" id="ARBA00023004"/>
    </source>
</evidence>